<comment type="similarity">
    <text evidence="1">Belongs to the plant rapid alkalinization factor (RALF) family.</text>
</comment>
<evidence type="ECO:0000313" key="8">
    <source>
        <dbReference type="Proteomes" id="UP000008810"/>
    </source>
</evidence>
<evidence type="ECO:0000256" key="3">
    <source>
        <dbReference type="ARBA" id="ARBA00022729"/>
    </source>
</evidence>
<reference evidence="7" key="3">
    <citation type="submission" date="2018-08" db="UniProtKB">
        <authorList>
            <consortium name="EnsemblPlants"/>
        </authorList>
    </citation>
    <scope>IDENTIFICATION</scope>
    <source>
        <strain evidence="7">cv. Bd21</strain>
    </source>
</reference>
<evidence type="ECO:0000256" key="2">
    <source>
        <dbReference type="ARBA" id="ARBA00022702"/>
    </source>
</evidence>
<dbReference type="PANTHER" id="PTHR33136">
    <property type="entry name" value="RAPID ALKALINIZATION FACTOR-LIKE"/>
    <property type="match status" value="1"/>
</dbReference>
<proteinExistence type="inferred from homology"/>
<evidence type="ECO:0000256" key="4">
    <source>
        <dbReference type="ARBA" id="ARBA00023157"/>
    </source>
</evidence>
<feature type="chain" id="PRO_5014094031" evidence="5">
    <location>
        <begin position="27"/>
        <end position="102"/>
    </location>
</feature>
<keyword evidence="4" id="KW-1015">Disulfide bond</keyword>
<reference evidence="6 7" key="1">
    <citation type="journal article" date="2010" name="Nature">
        <title>Genome sequencing and analysis of the model grass Brachypodium distachyon.</title>
        <authorList>
            <consortium name="International Brachypodium Initiative"/>
        </authorList>
    </citation>
    <scope>NUCLEOTIDE SEQUENCE [LARGE SCALE GENOMIC DNA]</scope>
    <source>
        <strain evidence="6">Bd21</strain>
        <strain evidence="7">cv. Bd21</strain>
    </source>
</reference>
<reference evidence="6" key="2">
    <citation type="submission" date="2017-06" db="EMBL/GenBank/DDBJ databases">
        <title>WGS assembly of Brachypodium distachyon.</title>
        <authorList>
            <consortium name="The International Brachypodium Initiative"/>
            <person name="Lucas S."/>
            <person name="Harmon-Smith M."/>
            <person name="Lail K."/>
            <person name="Tice H."/>
            <person name="Grimwood J."/>
            <person name="Bruce D."/>
            <person name="Barry K."/>
            <person name="Shu S."/>
            <person name="Lindquist E."/>
            <person name="Wang M."/>
            <person name="Pitluck S."/>
            <person name="Vogel J.P."/>
            <person name="Garvin D.F."/>
            <person name="Mockler T.C."/>
            <person name="Schmutz J."/>
            <person name="Rokhsar D."/>
            <person name="Bevan M.W."/>
        </authorList>
    </citation>
    <scope>NUCLEOTIDE SEQUENCE</scope>
    <source>
        <strain evidence="6">Bd21</strain>
    </source>
</reference>
<dbReference type="KEGG" id="bdi:100838739"/>
<dbReference type="GO" id="GO:0005179">
    <property type="term" value="F:hormone activity"/>
    <property type="evidence" value="ECO:0007669"/>
    <property type="project" value="UniProtKB-KW"/>
</dbReference>
<dbReference type="OrthoDB" id="1613518at2759"/>
<organism evidence="7">
    <name type="scientific">Brachypodium distachyon</name>
    <name type="common">Purple false brome</name>
    <name type="synonym">Trachynia distachya</name>
    <dbReference type="NCBI Taxonomy" id="15368"/>
    <lineage>
        <taxon>Eukaryota</taxon>
        <taxon>Viridiplantae</taxon>
        <taxon>Streptophyta</taxon>
        <taxon>Embryophyta</taxon>
        <taxon>Tracheophyta</taxon>
        <taxon>Spermatophyta</taxon>
        <taxon>Magnoliopsida</taxon>
        <taxon>Liliopsida</taxon>
        <taxon>Poales</taxon>
        <taxon>Poaceae</taxon>
        <taxon>BOP clade</taxon>
        <taxon>Pooideae</taxon>
        <taxon>Stipodae</taxon>
        <taxon>Brachypodieae</taxon>
        <taxon>Brachypodium</taxon>
    </lineage>
</organism>
<dbReference type="AlphaFoldDB" id="I1GRA0"/>
<keyword evidence="8" id="KW-1185">Reference proteome</keyword>
<dbReference type="Proteomes" id="UP000008810">
    <property type="component" value="Chromosome 1"/>
</dbReference>
<dbReference type="PANTHER" id="PTHR33136:SF81">
    <property type="entry name" value="RAPID ALKALINIZATION FACTOR 1"/>
    <property type="match status" value="1"/>
</dbReference>
<dbReference type="Gramene" id="KQK14706">
    <property type="protein sequence ID" value="KQK14706"/>
    <property type="gene ID" value="BRADI_1g18185v3"/>
</dbReference>
<evidence type="ECO:0000313" key="6">
    <source>
        <dbReference type="EMBL" id="KQK14706.1"/>
    </source>
</evidence>
<evidence type="ECO:0000313" key="7">
    <source>
        <dbReference type="EnsemblPlants" id="KQK14706"/>
    </source>
</evidence>
<dbReference type="InterPro" id="IPR008801">
    <property type="entry name" value="RALF"/>
</dbReference>
<keyword evidence="3 5" id="KW-0732">Signal</keyword>
<dbReference type="GO" id="GO:0019722">
    <property type="term" value="P:calcium-mediated signaling"/>
    <property type="evidence" value="ECO:0000318"/>
    <property type="project" value="GO_Central"/>
</dbReference>
<gene>
    <name evidence="7" type="primary">LOC100838739</name>
    <name evidence="6" type="ORF">BRADI_1g18185v3</name>
</gene>
<dbReference type="GeneID" id="100838739"/>
<dbReference type="EnsemblPlants" id="KQK14706">
    <property type="protein sequence ID" value="KQK14706"/>
    <property type="gene ID" value="BRADI_1g18185v3"/>
</dbReference>
<dbReference type="OMA" id="YAALMRN"/>
<accession>I1GRA0</accession>
<dbReference type="RefSeq" id="XP_003559814.1">
    <property type="nucleotide sequence ID" value="XM_003559766.4"/>
</dbReference>
<feature type="signal peptide" evidence="5">
    <location>
        <begin position="1"/>
        <end position="26"/>
    </location>
</feature>
<name>I1GRA0_BRADI</name>
<dbReference type="Pfam" id="PF05498">
    <property type="entry name" value="RALF"/>
    <property type="match status" value="1"/>
</dbReference>
<keyword evidence="2" id="KW-0372">Hormone</keyword>
<dbReference type="eggNOG" id="ENOG502R3QA">
    <property type="taxonomic scope" value="Eukaryota"/>
</dbReference>
<sequence length="102" mass="10714">MAPRALPLPLLLVLVLAVGLFAAAHASAAGGDFGERRRWLQEDNSSSTAGAASLLMGYISYSALFADSVPCSRQGASYYNCQPGAEANPYQRGCSAITQCRD</sequence>
<evidence type="ECO:0000256" key="5">
    <source>
        <dbReference type="SAM" id="SignalP"/>
    </source>
</evidence>
<protein>
    <submittedName>
        <fullName evidence="6 7">Uncharacterized protein</fullName>
    </submittedName>
</protein>
<dbReference type="EMBL" id="CM000880">
    <property type="protein sequence ID" value="KQK14706.1"/>
    <property type="molecule type" value="Genomic_DNA"/>
</dbReference>
<dbReference type="HOGENOM" id="CLU_127895_1_1_1"/>
<evidence type="ECO:0000256" key="1">
    <source>
        <dbReference type="ARBA" id="ARBA00009178"/>
    </source>
</evidence>